<organism evidence="1 2">
    <name type="scientific">Aspergillus tanneri</name>
    <dbReference type="NCBI Taxonomy" id="1220188"/>
    <lineage>
        <taxon>Eukaryota</taxon>
        <taxon>Fungi</taxon>
        <taxon>Dikarya</taxon>
        <taxon>Ascomycota</taxon>
        <taxon>Pezizomycotina</taxon>
        <taxon>Eurotiomycetes</taxon>
        <taxon>Eurotiomycetidae</taxon>
        <taxon>Eurotiales</taxon>
        <taxon>Aspergillaceae</taxon>
        <taxon>Aspergillus</taxon>
        <taxon>Aspergillus subgen. Circumdati</taxon>
    </lineage>
</organism>
<comment type="caution">
    <text evidence="1">The sequence shown here is derived from an EMBL/GenBank/DDBJ whole genome shotgun (WGS) entry which is preliminary data.</text>
</comment>
<proteinExistence type="predicted"/>
<evidence type="ECO:0000313" key="1">
    <source>
        <dbReference type="EMBL" id="THC91697.1"/>
    </source>
</evidence>
<sequence>MCNAVGNLYAASLAYKSALRDPSAPWRESTKASET</sequence>
<keyword evidence="2" id="KW-1185">Reference proteome</keyword>
<evidence type="ECO:0000313" key="2">
    <source>
        <dbReference type="Proteomes" id="UP000308092"/>
    </source>
</evidence>
<gene>
    <name evidence="1" type="ORF">EYZ11_008842</name>
</gene>
<reference evidence="1 2" key="1">
    <citation type="submission" date="2019-03" db="EMBL/GenBank/DDBJ databases">
        <title>The genome sequence of a newly discovered highly antifungal drug resistant Aspergillus species, Aspergillus tanneri NIH 1004.</title>
        <authorList>
            <person name="Mounaud S."/>
            <person name="Singh I."/>
            <person name="Joardar V."/>
            <person name="Pakala S."/>
            <person name="Pakala S."/>
            <person name="Venepally P."/>
            <person name="Hoover J."/>
            <person name="Nierman W."/>
            <person name="Chung J."/>
            <person name="Losada L."/>
        </authorList>
    </citation>
    <scope>NUCLEOTIDE SEQUENCE [LARGE SCALE GENOMIC DNA]</scope>
    <source>
        <strain evidence="1 2">NIH1004</strain>
    </source>
</reference>
<dbReference type="VEuPathDB" id="FungiDB:EYZ11_008842"/>
<protein>
    <submittedName>
        <fullName evidence="1">Uncharacterized protein</fullName>
    </submittedName>
</protein>
<dbReference type="EMBL" id="SOSA01000392">
    <property type="protein sequence ID" value="THC91697.1"/>
    <property type="molecule type" value="Genomic_DNA"/>
</dbReference>
<dbReference type="Proteomes" id="UP000308092">
    <property type="component" value="Unassembled WGS sequence"/>
</dbReference>
<name>A0A4S3JBL2_9EURO</name>
<dbReference type="AlphaFoldDB" id="A0A4S3JBL2"/>
<accession>A0A4S3JBL2</accession>